<feature type="compositionally biased region" description="Low complexity" evidence="1">
    <location>
        <begin position="326"/>
        <end position="339"/>
    </location>
</feature>
<feature type="region of interest" description="Disordered" evidence="1">
    <location>
        <begin position="534"/>
        <end position="603"/>
    </location>
</feature>
<feature type="region of interest" description="Disordered" evidence="1">
    <location>
        <begin position="326"/>
        <end position="369"/>
    </location>
</feature>
<evidence type="ECO:0000313" key="2">
    <source>
        <dbReference type="EMBL" id="GKT34314.1"/>
    </source>
</evidence>
<feature type="compositionally biased region" description="Acidic residues" evidence="1">
    <location>
        <begin position="546"/>
        <end position="562"/>
    </location>
</feature>
<evidence type="ECO:0000313" key="3">
    <source>
        <dbReference type="Proteomes" id="UP001057375"/>
    </source>
</evidence>
<proteinExistence type="predicted"/>
<feature type="compositionally biased region" description="Basic and acidic residues" evidence="1">
    <location>
        <begin position="536"/>
        <end position="545"/>
    </location>
</feature>
<comment type="caution">
    <text evidence="2">The sequence shown here is derived from an EMBL/GenBank/DDBJ whole genome shotgun (WGS) entry which is preliminary data.</text>
</comment>
<dbReference type="EMBL" id="BQXS01010795">
    <property type="protein sequence ID" value="GKT34314.1"/>
    <property type="molecule type" value="Genomic_DNA"/>
</dbReference>
<accession>A0ABQ5KSA2</accession>
<gene>
    <name evidence="2" type="ORF">ADUPG1_007684</name>
</gene>
<keyword evidence="3" id="KW-1185">Reference proteome</keyword>
<organism evidence="2 3">
    <name type="scientific">Aduncisulcus paluster</name>
    <dbReference type="NCBI Taxonomy" id="2918883"/>
    <lineage>
        <taxon>Eukaryota</taxon>
        <taxon>Metamonada</taxon>
        <taxon>Carpediemonas-like organisms</taxon>
        <taxon>Aduncisulcus</taxon>
    </lineage>
</organism>
<protein>
    <submittedName>
        <fullName evidence="2">Uncharacterized protein</fullName>
    </submittedName>
</protein>
<feature type="region of interest" description="Disordered" evidence="1">
    <location>
        <begin position="171"/>
        <end position="206"/>
    </location>
</feature>
<name>A0ABQ5KSA2_9EUKA</name>
<evidence type="ECO:0000256" key="1">
    <source>
        <dbReference type="SAM" id="MobiDB-lite"/>
    </source>
</evidence>
<feature type="compositionally biased region" description="Basic and acidic residues" evidence="1">
    <location>
        <begin position="584"/>
        <end position="603"/>
    </location>
</feature>
<feature type="compositionally biased region" description="Basic and acidic residues" evidence="1">
    <location>
        <begin position="172"/>
        <end position="183"/>
    </location>
</feature>
<dbReference type="Proteomes" id="UP001057375">
    <property type="component" value="Unassembled WGS sequence"/>
</dbReference>
<reference evidence="2" key="1">
    <citation type="submission" date="2022-03" db="EMBL/GenBank/DDBJ databases">
        <title>Draft genome sequence of Aduncisulcus paluster, a free-living microaerophilic Fornicata.</title>
        <authorList>
            <person name="Yuyama I."/>
            <person name="Kume K."/>
            <person name="Tamura T."/>
            <person name="Inagaki Y."/>
            <person name="Hashimoto T."/>
        </authorList>
    </citation>
    <scope>NUCLEOTIDE SEQUENCE</scope>
    <source>
        <strain evidence="2">NY0171</strain>
    </source>
</reference>
<sequence length="737" mass="82999">MEKTTLLVVGKVKDSDWTSFFSFVNFAKEKHPDIVGVVCYSYPSVVIRRYAKNSGLIIPVYVFVQGSMAYIDRSIVESTTVLADNLYLITGNGIVPPPKSHPNLIIAHILDHRQSLKSLFQHIPPSPQFLICSSPPHFSTHVKNCTCAACHAFSDESWSYELCKQSLPQHDASTKMDSAKDDDSPISSKSSPEGKDSDPSPADSSSCDVLDEVVHTKIGFPLISSFLLSHTPYVTIFPSFNQTQSRPYRYPWSSSICGQCAGIMPWVGGKSSVCISISEGEEERKKRIKQRLDEIVKQKKGSGLNSSLIRQYNEYPFSHEFVLSTPSQASSTSTASCSSDRSEEKGEDIDGPGKRRSSSDVTDDRDGDVKGRVSAHECWFCSELEKPNLLVSRHPLCYLSLSPSLSTSYNIVPNEHFPSMFHLNQYSKTPHMALSVFQQVREYERHLWRTGKQKIVVNEEMIQIEKDLNKEEEGKESDLDPQGFTDSPRLFDSSSLVMLYGERFCMLRRNYHCYLQCMSIRVPYGDEVCDVPSEVQGERKSQEIEEAKEESEEESEMEEEGMQWESFGDESPSVVNVNIPESQDLEHGQHDDDGTKDTHTDADNSHSVLVPIMVEEELSTILGDACKRVEEMYKGVLEFTQIATSQVLEYVSSRFYVYVVCGECAFFSKIDKGRRSGPTPRDTEILTKIFEEYKDLFSKHFHQPGEVEAKSLSDTFKSVKDVSALDGDIVDDYGFSF</sequence>